<evidence type="ECO:0000313" key="4">
    <source>
        <dbReference type="Proteomes" id="UP000318199"/>
    </source>
</evidence>
<dbReference type="OrthoDB" id="9813965at2"/>
<dbReference type="Gene3D" id="3.30.70.100">
    <property type="match status" value="1"/>
</dbReference>
<evidence type="ECO:0000256" key="1">
    <source>
        <dbReference type="ARBA" id="ARBA00022723"/>
    </source>
</evidence>
<accession>A0A562ZRC2</accession>
<keyword evidence="4" id="KW-1185">Reference proteome</keyword>
<dbReference type="EMBL" id="VOBQ01000009">
    <property type="protein sequence ID" value="TWO71083.1"/>
    <property type="molecule type" value="Genomic_DNA"/>
</dbReference>
<dbReference type="InterPro" id="IPR006121">
    <property type="entry name" value="HMA_dom"/>
</dbReference>
<dbReference type="AlphaFoldDB" id="A0A562ZRC2"/>
<dbReference type="Pfam" id="PF00403">
    <property type="entry name" value="HMA"/>
    <property type="match status" value="1"/>
</dbReference>
<dbReference type="InterPro" id="IPR017969">
    <property type="entry name" value="Heavy-metal-associated_CS"/>
</dbReference>
<dbReference type="Proteomes" id="UP000318199">
    <property type="component" value="Unassembled WGS sequence"/>
</dbReference>
<feature type="domain" description="HMA" evidence="2">
    <location>
        <begin position="1"/>
        <end position="64"/>
    </location>
</feature>
<name>A0A562ZRC2_9BURK</name>
<reference evidence="3 4" key="1">
    <citation type="submission" date="2019-07" db="EMBL/GenBank/DDBJ databases">
        <title>Caenimonas sedimenti sp. nov., isolated from activated sludge.</title>
        <authorList>
            <person name="Xu J."/>
        </authorList>
    </citation>
    <scope>NUCLEOTIDE SEQUENCE [LARGE SCALE GENOMIC DNA]</scope>
    <source>
        <strain evidence="3 4">HX-9-20</strain>
    </source>
</reference>
<dbReference type="CDD" id="cd00371">
    <property type="entry name" value="HMA"/>
    <property type="match status" value="1"/>
</dbReference>
<dbReference type="InterPro" id="IPR036163">
    <property type="entry name" value="HMA_dom_sf"/>
</dbReference>
<protein>
    <submittedName>
        <fullName evidence="3">Heavy-metal-associated domain-containing protein</fullName>
    </submittedName>
</protein>
<evidence type="ECO:0000313" key="3">
    <source>
        <dbReference type="EMBL" id="TWO71083.1"/>
    </source>
</evidence>
<gene>
    <name evidence="3" type="ORF">FN976_12245</name>
</gene>
<dbReference type="GO" id="GO:0046872">
    <property type="term" value="F:metal ion binding"/>
    <property type="evidence" value="ECO:0007669"/>
    <property type="project" value="UniProtKB-KW"/>
</dbReference>
<sequence>MNQSFQVQGMTCGHCVRAVTQAVQSVDPAAEVKVDLASGQVQVQSGGDPAAIARAIEEEGYQVAR</sequence>
<dbReference type="PROSITE" id="PS50846">
    <property type="entry name" value="HMA_2"/>
    <property type="match status" value="1"/>
</dbReference>
<keyword evidence="1" id="KW-0479">Metal-binding</keyword>
<proteinExistence type="predicted"/>
<dbReference type="SUPFAM" id="SSF55008">
    <property type="entry name" value="HMA, heavy metal-associated domain"/>
    <property type="match status" value="1"/>
</dbReference>
<evidence type="ECO:0000259" key="2">
    <source>
        <dbReference type="PROSITE" id="PS50846"/>
    </source>
</evidence>
<comment type="caution">
    <text evidence="3">The sequence shown here is derived from an EMBL/GenBank/DDBJ whole genome shotgun (WGS) entry which is preliminary data.</text>
</comment>
<dbReference type="PROSITE" id="PS01047">
    <property type="entry name" value="HMA_1"/>
    <property type="match status" value="1"/>
</dbReference>
<organism evidence="3 4">
    <name type="scientific">Caenimonas sedimenti</name>
    <dbReference type="NCBI Taxonomy" id="2596921"/>
    <lineage>
        <taxon>Bacteria</taxon>
        <taxon>Pseudomonadati</taxon>
        <taxon>Pseudomonadota</taxon>
        <taxon>Betaproteobacteria</taxon>
        <taxon>Burkholderiales</taxon>
        <taxon>Comamonadaceae</taxon>
        <taxon>Caenimonas</taxon>
    </lineage>
</organism>
<dbReference type="RefSeq" id="WP_145893313.1">
    <property type="nucleotide sequence ID" value="NZ_VOBQ01000009.1"/>
</dbReference>